<protein>
    <submittedName>
        <fullName evidence="2">Uncharacterized protein</fullName>
    </submittedName>
</protein>
<dbReference type="Proteomes" id="UP000284452">
    <property type="component" value="Unassembled WGS sequence"/>
</dbReference>
<reference evidence="2 3" key="1">
    <citation type="submission" date="2017-10" db="EMBL/GenBank/DDBJ databases">
        <authorList>
            <person name="Sibley D."/>
            <person name="Venepally P."/>
            <person name="Karamycheva S."/>
            <person name="Hadjithomas M."/>
            <person name="Khan A."/>
            <person name="Brunk B."/>
            <person name="Roos D."/>
            <person name="Caler E."/>
            <person name="Lorenzi H."/>
        </authorList>
    </citation>
    <scope>NUCLEOTIDE SEQUENCE [LARGE SCALE GENOMIC DNA]</scope>
    <source>
        <strain evidence="2 3">CAST</strain>
    </source>
</reference>
<dbReference type="VEuPathDB" id="ToxoDB:TGCAST_253050"/>
<evidence type="ECO:0000256" key="1">
    <source>
        <dbReference type="SAM" id="MobiDB-lite"/>
    </source>
</evidence>
<evidence type="ECO:0000313" key="2">
    <source>
        <dbReference type="EMBL" id="RQX68700.1"/>
    </source>
</evidence>
<dbReference type="EMBL" id="AHIV02001756">
    <property type="protein sequence ID" value="RQX68700.1"/>
    <property type="molecule type" value="Genomic_DNA"/>
</dbReference>
<evidence type="ECO:0000313" key="3">
    <source>
        <dbReference type="Proteomes" id="UP000284452"/>
    </source>
</evidence>
<accession>A0A3R7YM23</accession>
<feature type="region of interest" description="Disordered" evidence="1">
    <location>
        <begin position="154"/>
        <end position="177"/>
    </location>
</feature>
<dbReference type="AlphaFoldDB" id="A0A3R7YM23"/>
<name>A0A3R7YM23_TOXGO</name>
<gene>
    <name evidence="2" type="ORF">TGCAST_253050</name>
</gene>
<organism evidence="2 3">
    <name type="scientific">Toxoplasma gondii CAST</name>
    <dbReference type="NCBI Taxonomy" id="943122"/>
    <lineage>
        <taxon>Eukaryota</taxon>
        <taxon>Sar</taxon>
        <taxon>Alveolata</taxon>
        <taxon>Apicomplexa</taxon>
        <taxon>Conoidasida</taxon>
        <taxon>Coccidia</taxon>
        <taxon>Eucoccidiorida</taxon>
        <taxon>Eimeriorina</taxon>
        <taxon>Sarcocystidae</taxon>
        <taxon>Toxoplasma</taxon>
    </lineage>
</organism>
<sequence length="402" mass="45067">MVTYEVRREKERRRLADAGRDVETKTGAIEVVRRTNQPPSFLSSGVLTKRRNHAVARQRVPFKRKKPFQVQHKQIKGLVEDALLIKVTFCLELGERFAGLRPCSEAEKARNGRKRVGDRGNATRQQIKFQMCMPAPAPPRGDVLSTPFASASTEGRRRKCRRRSAASENAKKGEKFNKSREAQVQSAWIRCERLSRLRLRSAALCSPVHACRTEGPLSVSFLLLPLSVVHHFEAQKQTTFFVCRGNEERQPLSSSPLPTLSLLPLSLLLSLPLSRRRVYVHPTDAGRGPAHLIRHATIVIASPSKGRLPLSRLRIARKFRSLVRGRSTAVSGLSQLICICRQRRFGSSTMCSVDLPSSTVAGRFLCFTRGHCLLFSCRVLGLAAPLRCPYTPRKRFVSSSRA</sequence>
<comment type="caution">
    <text evidence="2">The sequence shown here is derived from an EMBL/GenBank/DDBJ whole genome shotgun (WGS) entry which is preliminary data.</text>
</comment>
<proteinExistence type="predicted"/>